<dbReference type="EMBL" id="AATS01000006">
    <property type="protein sequence ID" value="EAU54702.1"/>
    <property type="molecule type" value="Genomic_DNA"/>
</dbReference>
<keyword evidence="2" id="KW-1185">Reference proteome</keyword>
<dbReference type="STRING" id="314344.AL013_11865"/>
<dbReference type="InParanoid" id="Q0EZK2"/>
<proteinExistence type="predicted"/>
<accession>Q0EZK2</accession>
<protein>
    <submittedName>
        <fullName evidence="1">Uncharacterized protein</fullName>
    </submittedName>
</protein>
<reference evidence="1 2" key="1">
    <citation type="submission" date="2006-09" db="EMBL/GenBank/DDBJ databases">
        <authorList>
            <person name="Emerson D."/>
            <person name="Ferriera S."/>
            <person name="Johnson J."/>
            <person name="Kravitz S."/>
            <person name="Halpern A."/>
            <person name="Remington K."/>
            <person name="Beeson K."/>
            <person name="Tran B."/>
            <person name="Rogers Y.-H."/>
            <person name="Friedman R."/>
            <person name="Venter J.C."/>
        </authorList>
    </citation>
    <scope>NUCLEOTIDE SEQUENCE [LARGE SCALE GENOMIC DNA]</scope>
    <source>
        <strain evidence="1 2">PV-1</strain>
    </source>
</reference>
<gene>
    <name evidence="1" type="ORF">SPV1_13999</name>
</gene>
<dbReference type="HOGENOM" id="CLU_2479673_0_0_0"/>
<evidence type="ECO:0000313" key="1">
    <source>
        <dbReference type="EMBL" id="EAU54702.1"/>
    </source>
</evidence>
<organism evidence="1 2">
    <name type="scientific">Mariprofundus ferrooxydans PV-1</name>
    <dbReference type="NCBI Taxonomy" id="314345"/>
    <lineage>
        <taxon>Bacteria</taxon>
        <taxon>Pseudomonadati</taxon>
        <taxon>Pseudomonadota</taxon>
        <taxon>Candidatius Mariprofundia</taxon>
        <taxon>Mariprofundales</taxon>
        <taxon>Mariprofundaceae</taxon>
        <taxon>Mariprofundus</taxon>
    </lineage>
</organism>
<dbReference type="AlphaFoldDB" id="Q0EZK2"/>
<comment type="caution">
    <text evidence="1">The sequence shown here is derived from an EMBL/GenBank/DDBJ whole genome shotgun (WGS) entry which is preliminary data.</text>
</comment>
<sequence length="87" mass="9150">MNMAIISAQPVDGLIYRLLQQNSKPSATVRAQTAGMAGDSATISAQARDQQPMHSVESQLHVSVGSGGRSLESHLLSLYKSNDLIGG</sequence>
<name>Q0EZK2_9PROT</name>
<evidence type="ECO:0000313" key="2">
    <source>
        <dbReference type="Proteomes" id="UP000005297"/>
    </source>
</evidence>
<dbReference type="Proteomes" id="UP000005297">
    <property type="component" value="Unassembled WGS sequence"/>
</dbReference>